<name>A0A9D2KJ10_9MICO</name>
<evidence type="ECO:0000313" key="2">
    <source>
        <dbReference type="Proteomes" id="UP000824220"/>
    </source>
</evidence>
<protein>
    <submittedName>
        <fullName evidence="1">Methyltransferase</fullName>
    </submittedName>
</protein>
<evidence type="ECO:0000313" key="1">
    <source>
        <dbReference type="EMBL" id="HJA05282.1"/>
    </source>
</evidence>
<sequence length="68" mass="7684">MTTAQMDMLWLAYGKAGIVGTIRHTDDIYRVTMSDRREVGDYPSIEVAKNALMSHLKAGTPRPDFRRA</sequence>
<dbReference type="AlphaFoldDB" id="A0A9D2KJ10"/>
<dbReference type="GO" id="GO:0032259">
    <property type="term" value="P:methylation"/>
    <property type="evidence" value="ECO:0007669"/>
    <property type="project" value="UniProtKB-KW"/>
</dbReference>
<organism evidence="1 2">
    <name type="scientific">Candidatus Microbacterium stercoravium</name>
    <dbReference type="NCBI Taxonomy" id="2838697"/>
    <lineage>
        <taxon>Bacteria</taxon>
        <taxon>Bacillati</taxon>
        <taxon>Actinomycetota</taxon>
        <taxon>Actinomycetes</taxon>
        <taxon>Micrococcales</taxon>
        <taxon>Microbacteriaceae</taxon>
        <taxon>Microbacterium</taxon>
    </lineage>
</organism>
<dbReference type="EMBL" id="DXAM01000142">
    <property type="protein sequence ID" value="HJA05282.1"/>
    <property type="molecule type" value="Genomic_DNA"/>
</dbReference>
<comment type="caution">
    <text evidence="1">The sequence shown here is derived from an EMBL/GenBank/DDBJ whole genome shotgun (WGS) entry which is preliminary data.</text>
</comment>
<dbReference type="GO" id="GO:0008168">
    <property type="term" value="F:methyltransferase activity"/>
    <property type="evidence" value="ECO:0007669"/>
    <property type="project" value="UniProtKB-KW"/>
</dbReference>
<keyword evidence="1" id="KW-0489">Methyltransferase</keyword>
<dbReference type="Proteomes" id="UP000824220">
    <property type="component" value="Unassembled WGS sequence"/>
</dbReference>
<reference evidence="1" key="1">
    <citation type="journal article" date="2021" name="PeerJ">
        <title>Extensive microbial diversity within the chicken gut microbiome revealed by metagenomics and culture.</title>
        <authorList>
            <person name="Gilroy R."/>
            <person name="Ravi A."/>
            <person name="Getino M."/>
            <person name="Pursley I."/>
            <person name="Horton D.L."/>
            <person name="Alikhan N.F."/>
            <person name="Baker D."/>
            <person name="Gharbi K."/>
            <person name="Hall N."/>
            <person name="Watson M."/>
            <person name="Adriaenssens E.M."/>
            <person name="Foster-Nyarko E."/>
            <person name="Jarju S."/>
            <person name="Secka A."/>
            <person name="Antonio M."/>
            <person name="Oren A."/>
            <person name="Chaudhuri R.R."/>
            <person name="La Ragione R."/>
            <person name="Hildebrand F."/>
            <person name="Pallen M.J."/>
        </authorList>
    </citation>
    <scope>NUCLEOTIDE SEQUENCE</scope>
    <source>
        <strain evidence="1">ChiHjej8B7-3636</strain>
    </source>
</reference>
<gene>
    <name evidence="1" type="ORF">H9800_10540</name>
</gene>
<reference evidence="1" key="2">
    <citation type="submission" date="2021-04" db="EMBL/GenBank/DDBJ databases">
        <authorList>
            <person name="Gilroy R."/>
        </authorList>
    </citation>
    <scope>NUCLEOTIDE SEQUENCE</scope>
    <source>
        <strain evidence="1">ChiHjej8B7-3636</strain>
    </source>
</reference>
<accession>A0A9D2KJ10</accession>
<proteinExistence type="predicted"/>
<keyword evidence="1" id="KW-0808">Transferase</keyword>